<reference evidence="5 6" key="1">
    <citation type="submission" date="2013-02" db="EMBL/GenBank/DDBJ databases">
        <title>The Genome Annotation of Plasmodium falciparum FCH/4.</title>
        <authorList>
            <consortium name="The Broad Institute Genome Sequencing Platform"/>
            <consortium name="The Broad Institute Genome Sequencing Center for Infectious Disease"/>
            <person name="Neafsey D."/>
            <person name="Hoffman S."/>
            <person name="Volkman S."/>
            <person name="Rosenthal P."/>
            <person name="Walker B."/>
            <person name="Young S.K."/>
            <person name="Zeng Q."/>
            <person name="Gargeya S."/>
            <person name="Fitzgerald M."/>
            <person name="Haas B."/>
            <person name="Abouelleil A."/>
            <person name="Allen A.W."/>
            <person name="Alvarado L."/>
            <person name="Arachchi H.M."/>
            <person name="Berlin A.M."/>
            <person name="Chapman S.B."/>
            <person name="Gainer-Dewar J."/>
            <person name="Goldberg J."/>
            <person name="Griggs A."/>
            <person name="Gujja S."/>
            <person name="Hansen M."/>
            <person name="Howarth C."/>
            <person name="Imamovic A."/>
            <person name="Ireland A."/>
            <person name="Larimer J."/>
            <person name="McCowan C."/>
            <person name="Murphy C."/>
            <person name="Pearson M."/>
            <person name="Poon T.W."/>
            <person name="Priest M."/>
            <person name="Roberts A."/>
            <person name="Saif S."/>
            <person name="Shea T."/>
            <person name="Sisk P."/>
            <person name="Sykes S."/>
            <person name="Wortman J."/>
            <person name="Nusbaum C."/>
            <person name="Birren B."/>
        </authorList>
    </citation>
    <scope>NUCLEOTIDE SEQUENCE [LARGE SCALE GENOMIC DNA]</scope>
    <source>
        <strain evidence="5 6">FCH/4</strain>
    </source>
</reference>
<dbReference type="Gene3D" id="1.20.58.1930">
    <property type="match status" value="1"/>
</dbReference>
<dbReference type="Gene3D" id="1.20.58.830">
    <property type="match status" value="1"/>
</dbReference>
<evidence type="ECO:0000256" key="1">
    <source>
        <dbReference type="SAM" id="MobiDB-lite"/>
    </source>
</evidence>
<evidence type="ECO:0000313" key="5">
    <source>
        <dbReference type="EMBL" id="ETW26866.1"/>
    </source>
</evidence>
<feature type="compositionally biased region" description="Basic and acidic residues" evidence="1">
    <location>
        <begin position="417"/>
        <end position="429"/>
    </location>
</feature>
<evidence type="ECO:0000259" key="2">
    <source>
        <dbReference type="Pfam" id="PF03011"/>
    </source>
</evidence>
<name>A0A024VG52_PLAFA</name>
<organism evidence="5 6">
    <name type="scientific">Plasmodium falciparum FCH/4</name>
    <dbReference type="NCBI Taxonomy" id="1036724"/>
    <lineage>
        <taxon>Eukaryota</taxon>
        <taxon>Sar</taxon>
        <taxon>Alveolata</taxon>
        <taxon>Apicomplexa</taxon>
        <taxon>Aconoidasida</taxon>
        <taxon>Haemosporida</taxon>
        <taxon>Plasmodiidae</taxon>
        <taxon>Plasmodium</taxon>
        <taxon>Plasmodium (Laverania)</taxon>
    </lineage>
</organism>
<dbReference type="Pfam" id="PF03011">
    <property type="entry name" value="PFEMP"/>
    <property type="match status" value="1"/>
</dbReference>
<proteinExistence type="predicted"/>
<feature type="domain" description="Cysteine-rich interdomain region 1 gamma" evidence="3">
    <location>
        <begin position="170"/>
        <end position="220"/>
    </location>
</feature>
<accession>A0A024VG52</accession>
<evidence type="ECO:0000259" key="4">
    <source>
        <dbReference type="Pfam" id="PF22672"/>
    </source>
</evidence>
<dbReference type="InterPro" id="IPR041480">
    <property type="entry name" value="CIDR1_gamma"/>
</dbReference>
<evidence type="ECO:0008006" key="7">
    <source>
        <dbReference type="Google" id="ProtNLM"/>
    </source>
</evidence>
<feature type="compositionally biased region" description="Basic residues" evidence="1">
    <location>
        <begin position="396"/>
        <end position="414"/>
    </location>
</feature>
<feature type="domain" description="Duffy-binding-like" evidence="2">
    <location>
        <begin position="236"/>
        <end position="382"/>
    </location>
</feature>
<dbReference type="InterPro" id="IPR004258">
    <property type="entry name" value="DBL"/>
</dbReference>
<dbReference type="Proteomes" id="UP000030656">
    <property type="component" value="Unassembled WGS sequence"/>
</dbReference>
<evidence type="ECO:0000259" key="3">
    <source>
        <dbReference type="Pfam" id="PF18562"/>
    </source>
</evidence>
<dbReference type="FunFam" id="1.20.58.1930:FF:000001">
    <property type="entry name" value="Erythrocyte membrane protein 1, PfEMP1"/>
    <property type="match status" value="1"/>
</dbReference>
<dbReference type="AlphaFoldDB" id="A0A024VG52"/>
<dbReference type="InterPro" id="IPR054595">
    <property type="entry name" value="DBL_C"/>
</dbReference>
<gene>
    <name evidence="5" type="ORF">PFFCH_05711</name>
</gene>
<feature type="non-terminal residue" evidence="5">
    <location>
        <position position="1"/>
    </location>
</feature>
<dbReference type="Pfam" id="PF18562">
    <property type="entry name" value="CIDR1_gamma"/>
    <property type="match status" value="1"/>
</dbReference>
<feature type="compositionally biased region" description="Basic and acidic residues" evidence="1">
    <location>
        <begin position="373"/>
        <end position="383"/>
    </location>
</feature>
<feature type="non-terminal residue" evidence="5">
    <location>
        <position position="458"/>
    </location>
</feature>
<reference evidence="5 6" key="2">
    <citation type="submission" date="2013-02" db="EMBL/GenBank/DDBJ databases">
        <title>The Genome Sequence of Plasmodium falciparum FCH/4.</title>
        <authorList>
            <consortium name="The Broad Institute Genome Sequencing Platform"/>
            <consortium name="The Broad Institute Genome Sequencing Center for Infectious Disease"/>
            <person name="Neafsey D."/>
            <person name="Cheeseman I."/>
            <person name="Volkman S."/>
            <person name="Adams J."/>
            <person name="Walker B."/>
            <person name="Young S.K."/>
            <person name="Zeng Q."/>
            <person name="Gargeya S."/>
            <person name="Fitzgerald M."/>
            <person name="Haas B."/>
            <person name="Abouelleil A."/>
            <person name="Alvarado L."/>
            <person name="Arachchi H.M."/>
            <person name="Berlin A.M."/>
            <person name="Chapman S.B."/>
            <person name="Dewar J."/>
            <person name="Goldberg J."/>
            <person name="Griggs A."/>
            <person name="Gujja S."/>
            <person name="Hansen M."/>
            <person name="Howarth C."/>
            <person name="Imamovic A."/>
            <person name="Larimer J."/>
            <person name="McCowan C."/>
            <person name="Murphy C."/>
            <person name="Neiman D."/>
            <person name="Pearson M."/>
            <person name="Priest M."/>
            <person name="Roberts A."/>
            <person name="Saif S."/>
            <person name="Shea T."/>
            <person name="Sisk P."/>
            <person name="Sykes S."/>
            <person name="Wortman J."/>
            <person name="Nusbaum C."/>
            <person name="Birren B."/>
        </authorList>
    </citation>
    <scope>NUCLEOTIDE SEQUENCE [LARGE SCALE GENOMIC DNA]</scope>
    <source>
        <strain evidence="5 6">FCH/4</strain>
    </source>
</reference>
<dbReference type="EMBL" id="KI928154">
    <property type="protein sequence ID" value="ETW26866.1"/>
    <property type="molecule type" value="Genomic_DNA"/>
</dbReference>
<dbReference type="Pfam" id="PF22672">
    <property type="entry name" value="DBL_C"/>
    <property type="match status" value="1"/>
</dbReference>
<dbReference type="SUPFAM" id="SSF140924">
    <property type="entry name" value="Duffy binding domain-like"/>
    <property type="match status" value="2"/>
</dbReference>
<feature type="domain" description="Duffy-binding-like" evidence="4">
    <location>
        <begin position="1"/>
        <end position="126"/>
    </location>
</feature>
<protein>
    <recommendedName>
        <fullName evidence="7">Duffy-binding-like domain-containing protein</fullName>
    </recommendedName>
</protein>
<sequence length="458" mass="53626">CIGENNGKNCSREGYDCNKTNLKLNEIFVDLDCPRCEKACTSYNEWLKKKEGEFNKQKKKYEKEIENNQSNSHSTYDNELYNNLKKNYPSVKEFVETLKEGAYCTNNTKDGEIDFNKQYDTFSHSQYCKSCPILGAECKNGQCNSFNDITCPKIQNILNISTYKIKNTIDINMLVNNNKKKQLSDDLKDDFNDCDFFKRLRRQNWNCKYKCNINVCELKNFVYGIDDEKVMLIGVLIKRWLKYFLKDYSKIKEKLNHCINNEEKKISCIRGCYKNCECVEKWISKKEKEWTDIKARYVQQYESKDEDVSSKLKKFLKQELFTNYVKNALATGETLDTMKESDGCKESSESKGKSCKRNDVITILLNRLEDKMKKCKTQHDQSKNENCFKTLPPPPRPRRRRPPVLRRGVRRVPRARQGGEREAEEKKEEEKEEDTEGKVQPPPAPTQSACEIVDGILK</sequence>
<evidence type="ECO:0000313" key="6">
    <source>
        <dbReference type="Proteomes" id="UP000030656"/>
    </source>
</evidence>
<feature type="region of interest" description="Disordered" evidence="1">
    <location>
        <begin position="373"/>
        <end position="458"/>
    </location>
</feature>